<dbReference type="AlphaFoldDB" id="A8PEN4"/>
<evidence type="ECO:0000256" key="2">
    <source>
        <dbReference type="ARBA" id="ARBA00006727"/>
    </source>
</evidence>
<feature type="transmembrane region" description="Helical" evidence="4">
    <location>
        <begin position="128"/>
        <end position="148"/>
    </location>
</feature>
<keyword evidence="4" id="KW-0812">Transmembrane</keyword>
<dbReference type="GO" id="GO:0022857">
    <property type="term" value="F:transmembrane transporter activity"/>
    <property type="evidence" value="ECO:0007669"/>
    <property type="project" value="InterPro"/>
</dbReference>
<feature type="transmembrane region" description="Helical" evidence="4">
    <location>
        <begin position="222"/>
        <end position="242"/>
    </location>
</feature>
<keyword evidence="4" id="KW-1133">Transmembrane helix</keyword>
<feature type="region of interest" description="Disordered" evidence="3">
    <location>
        <begin position="18"/>
        <end position="60"/>
    </location>
</feature>
<dbReference type="GeneID" id="6017471"/>
<dbReference type="InterPro" id="IPR011701">
    <property type="entry name" value="MFS"/>
</dbReference>
<dbReference type="Gene3D" id="1.20.1250.20">
    <property type="entry name" value="MFS general substrate transporter like domains"/>
    <property type="match status" value="2"/>
</dbReference>
<dbReference type="Pfam" id="PF07690">
    <property type="entry name" value="MFS_1"/>
    <property type="match status" value="1"/>
</dbReference>
<name>A8PEN4_COPC7</name>
<evidence type="ECO:0000256" key="1">
    <source>
        <dbReference type="ARBA" id="ARBA00004141"/>
    </source>
</evidence>
<evidence type="ECO:0000256" key="3">
    <source>
        <dbReference type="SAM" id="MobiDB-lite"/>
    </source>
</evidence>
<evidence type="ECO:0000256" key="4">
    <source>
        <dbReference type="SAM" id="Phobius"/>
    </source>
</evidence>
<comment type="similarity">
    <text evidence="2">Belongs to the major facilitator superfamily. Monocarboxylate porter (TC 2.A.1.13) family.</text>
</comment>
<feature type="transmembrane region" description="Helical" evidence="4">
    <location>
        <begin position="317"/>
        <end position="337"/>
    </location>
</feature>
<feature type="transmembrane region" description="Helical" evidence="4">
    <location>
        <begin position="254"/>
        <end position="276"/>
    </location>
</feature>
<dbReference type="PANTHER" id="PTHR11360">
    <property type="entry name" value="MONOCARBOXYLATE TRANSPORTER"/>
    <property type="match status" value="1"/>
</dbReference>
<comment type="subcellular location">
    <subcellularLocation>
        <location evidence="1">Membrane</location>
        <topology evidence="1">Multi-pass membrane protein</topology>
    </subcellularLocation>
</comment>
<feature type="compositionally biased region" description="Basic residues" evidence="3">
    <location>
        <begin position="41"/>
        <end position="56"/>
    </location>
</feature>
<dbReference type="InterPro" id="IPR050327">
    <property type="entry name" value="Proton-linked_MCT"/>
</dbReference>
<feature type="transmembrane region" description="Helical" evidence="4">
    <location>
        <begin position="197"/>
        <end position="216"/>
    </location>
</feature>
<organism evidence="5 6">
    <name type="scientific">Coprinopsis cinerea (strain Okayama-7 / 130 / ATCC MYA-4618 / FGSC 9003)</name>
    <name type="common">Inky cap fungus</name>
    <name type="synonym">Hormographiella aspergillata</name>
    <dbReference type="NCBI Taxonomy" id="240176"/>
    <lineage>
        <taxon>Eukaryota</taxon>
        <taxon>Fungi</taxon>
        <taxon>Dikarya</taxon>
        <taxon>Basidiomycota</taxon>
        <taxon>Agaricomycotina</taxon>
        <taxon>Agaricomycetes</taxon>
        <taxon>Agaricomycetidae</taxon>
        <taxon>Agaricales</taxon>
        <taxon>Agaricineae</taxon>
        <taxon>Psathyrellaceae</taxon>
        <taxon>Coprinopsis</taxon>
    </lineage>
</organism>
<dbReference type="InterPro" id="IPR036259">
    <property type="entry name" value="MFS_trans_sf"/>
</dbReference>
<proteinExistence type="inferred from homology"/>
<dbReference type="KEGG" id="cci:CC1G_03037"/>
<dbReference type="Proteomes" id="UP000001861">
    <property type="component" value="Unassembled WGS sequence"/>
</dbReference>
<dbReference type="EMBL" id="AACS02000008">
    <property type="protein sequence ID" value="EAU80861.2"/>
    <property type="molecule type" value="Genomic_DNA"/>
</dbReference>
<dbReference type="RefSeq" id="XP_001840808.2">
    <property type="nucleotide sequence ID" value="XM_001840756.2"/>
</dbReference>
<keyword evidence="6" id="KW-1185">Reference proteome</keyword>
<dbReference type="VEuPathDB" id="FungiDB:CC1G_03037"/>
<dbReference type="SUPFAM" id="SSF103473">
    <property type="entry name" value="MFS general substrate transporter"/>
    <property type="match status" value="1"/>
</dbReference>
<reference evidence="5 6" key="1">
    <citation type="journal article" date="2010" name="Proc. Natl. Acad. Sci. U.S.A.">
        <title>Insights into evolution of multicellular fungi from the assembled chromosomes of the mushroom Coprinopsis cinerea (Coprinus cinereus).</title>
        <authorList>
            <person name="Stajich J.E."/>
            <person name="Wilke S.K."/>
            <person name="Ahren D."/>
            <person name="Au C.H."/>
            <person name="Birren B.W."/>
            <person name="Borodovsky M."/>
            <person name="Burns C."/>
            <person name="Canback B."/>
            <person name="Casselton L.A."/>
            <person name="Cheng C.K."/>
            <person name="Deng J."/>
            <person name="Dietrich F.S."/>
            <person name="Fargo D.C."/>
            <person name="Farman M.L."/>
            <person name="Gathman A.C."/>
            <person name="Goldberg J."/>
            <person name="Guigo R."/>
            <person name="Hoegger P.J."/>
            <person name="Hooker J.B."/>
            <person name="Huggins A."/>
            <person name="James T.Y."/>
            <person name="Kamada T."/>
            <person name="Kilaru S."/>
            <person name="Kodira C."/>
            <person name="Kues U."/>
            <person name="Kupfer D."/>
            <person name="Kwan H.S."/>
            <person name="Lomsadze A."/>
            <person name="Li W."/>
            <person name="Lilly W.W."/>
            <person name="Ma L.J."/>
            <person name="Mackey A.J."/>
            <person name="Manning G."/>
            <person name="Martin F."/>
            <person name="Muraguchi H."/>
            <person name="Natvig D.O."/>
            <person name="Palmerini H."/>
            <person name="Ramesh M.A."/>
            <person name="Rehmeyer C.J."/>
            <person name="Roe B.A."/>
            <person name="Shenoy N."/>
            <person name="Stanke M."/>
            <person name="Ter-Hovhannisyan V."/>
            <person name="Tunlid A."/>
            <person name="Velagapudi R."/>
            <person name="Vision T.J."/>
            <person name="Zeng Q."/>
            <person name="Zolan M.E."/>
            <person name="Pukkila P.J."/>
        </authorList>
    </citation>
    <scope>NUCLEOTIDE SEQUENCE [LARGE SCALE GENOMIC DNA]</scope>
    <source>
        <strain evidence="6">Okayama-7 / 130 / ATCC MYA-4618 / FGSC 9003</strain>
    </source>
</reference>
<evidence type="ECO:0000313" key="5">
    <source>
        <dbReference type="EMBL" id="EAU80861.2"/>
    </source>
</evidence>
<dbReference type="OMA" id="HPSTVAW"/>
<feature type="compositionally biased region" description="Basic and acidic residues" evidence="3">
    <location>
        <begin position="25"/>
        <end position="40"/>
    </location>
</feature>
<sequence length="389" mass="42501">MPDVEKYAAAAAVNRLSNFFSASTPHKDGGGKMEDFELASHPHHSPPHRPAPAHHKILTDPDDSVDAYELQHPSSSSRKLHTRPSRMSIASSFTDVHAPSMASSHTLHNNEFYGSAENGGGRWWLKPTLAVCGASLALFCTFGQMNSFGTYHSWYSRHQLEHLSPSKISWIGSLQLWVFFFSGGFIGRVFDSYGPRYLMLLGSVLYAASVIATSVSTQYYEFMLSQGLLFGLAVGLLFYPSLASVSTHFLKYRATALGIAAAGSSFGLFAPFFFIVEYARHLSIPNTTAFYVLAVMNAGGVFGRIAPAYLSDRVGRFNLLFPSALFSGLSCLVGWFWTKDLVGVMVFAAVYGFWSGSFISLITPCVAQISNLGEIGTRIGMLYTIISVP</sequence>
<dbReference type="PANTHER" id="PTHR11360:SF319">
    <property type="entry name" value="MAJOR FACILITATOR SUPERFAMILY (MFS) PROFILE DOMAIN-CONTAINING PROTEIN"/>
    <property type="match status" value="1"/>
</dbReference>
<evidence type="ECO:0008006" key="7">
    <source>
        <dbReference type="Google" id="ProtNLM"/>
    </source>
</evidence>
<dbReference type="eggNOG" id="KOG2504">
    <property type="taxonomic scope" value="Eukaryota"/>
</dbReference>
<dbReference type="OrthoDB" id="6509908at2759"/>
<dbReference type="GO" id="GO:0016020">
    <property type="term" value="C:membrane"/>
    <property type="evidence" value="ECO:0007669"/>
    <property type="project" value="UniProtKB-SubCell"/>
</dbReference>
<evidence type="ECO:0000313" key="6">
    <source>
        <dbReference type="Proteomes" id="UP000001861"/>
    </source>
</evidence>
<gene>
    <name evidence="5" type="ORF">CC1G_03037</name>
</gene>
<dbReference type="HOGENOM" id="CLU_001265_1_0_1"/>
<feature type="transmembrane region" description="Helical" evidence="4">
    <location>
        <begin position="168"/>
        <end position="190"/>
    </location>
</feature>
<feature type="transmembrane region" description="Helical" evidence="4">
    <location>
        <begin position="288"/>
        <end position="310"/>
    </location>
</feature>
<protein>
    <recommendedName>
        <fullName evidence="7">Major facilitator superfamily (MFS) profile domain-containing protein</fullName>
    </recommendedName>
</protein>
<dbReference type="InParanoid" id="A8PEN4"/>
<comment type="caution">
    <text evidence="5">The sequence shown here is derived from an EMBL/GenBank/DDBJ whole genome shotgun (WGS) entry which is preliminary data.</text>
</comment>
<accession>A8PEN4</accession>
<feature type="transmembrane region" description="Helical" evidence="4">
    <location>
        <begin position="343"/>
        <end position="362"/>
    </location>
</feature>
<keyword evidence="4" id="KW-0472">Membrane</keyword>